<protein>
    <submittedName>
        <fullName evidence="1">Uncharacterized protein</fullName>
    </submittedName>
</protein>
<accession>A0A4Z1P4D1</accession>
<sequence>MGNRLEETMARLQLGNGRDHGKATIGQWERPWQGYNWAMGETMARLQLVHESSNDFLEQTHQSSPARMFKAKVRTRPDKTRTRPLGAVCLRPSAVEKPGKILSPHLLGRVQRLQISGIAGDKSTPRRFRTFSQTIPSLTTQVNTNVTTIIHWLRCIRQMTLGRHLTMAFFLDAFFCNFLHNGYNACFFSHFPSP</sequence>
<proteinExistence type="predicted"/>
<keyword evidence="2" id="KW-1185">Reference proteome</keyword>
<dbReference type="AlphaFoldDB" id="A0A4Z1P4D1"/>
<comment type="caution">
    <text evidence="1">The sequence shown here is derived from an EMBL/GenBank/DDBJ whole genome shotgun (WGS) entry which is preliminary data.</text>
</comment>
<gene>
    <name evidence="1" type="ORF">E6O75_ATG07908</name>
</gene>
<evidence type="ECO:0000313" key="2">
    <source>
        <dbReference type="Proteomes" id="UP000298493"/>
    </source>
</evidence>
<evidence type="ECO:0000313" key="1">
    <source>
        <dbReference type="EMBL" id="TID15580.1"/>
    </source>
</evidence>
<dbReference type="EMBL" id="SNSC02000020">
    <property type="protein sequence ID" value="TID15580.1"/>
    <property type="molecule type" value="Genomic_DNA"/>
</dbReference>
<dbReference type="Proteomes" id="UP000298493">
    <property type="component" value="Unassembled WGS sequence"/>
</dbReference>
<organism evidence="1 2">
    <name type="scientific">Venturia nashicola</name>
    <dbReference type="NCBI Taxonomy" id="86259"/>
    <lineage>
        <taxon>Eukaryota</taxon>
        <taxon>Fungi</taxon>
        <taxon>Dikarya</taxon>
        <taxon>Ascomycota</taxon>
        <taxon>Pezizomycotina</taxon>
        <taxon>Dothideomycetes</taxon>
        <taxon>Pleosporomycetidae</taxon>
        <taxon>Venturiales</taxon>
        <taxon>Venturiaceae</taxon>
        <taxon>Venturia</taxon>
    </lineage>
</organism>
<name>A0A4Z1P4D1_9PEZI</name>
<reference evidence="1 2" key="1">
    <citation type="submission" date="2019-04" db="EMBL/GenBank/DDBJ databases">
        <title>High contiguity whole genome sequence and gene annotation resource for two Venturia nashicola isolates.</title>
        <authorList>
            <person name="Prokchorchik M."/>
            <person name="Won K."/>
            <person name="Lee Y."/>
            <person name="Choi E.D."/>
            <person name="Segonzac C."/>
            <person name="Sohn K.H."/>
        </authorList>
    </citation>
    <scope>NUCLEOTIDE SEQUENCE [LARGE SCALE GENOMIC DNA]</scope>
    <source>
        <strain evidence="1 2">PRI2</strain>
    </source>
</reference>